<evidence type="ECO:0000313" key="3">
    <source>
        <dbReference type="Proteomes" id="UP000008206"/>
    </source>
</evidence>
<evidence type="ECO:0000313" key="2">
    <source>
        <dbReference type="EMBL" id="ADN13503.1"/>
    </source>
</evidence>
<organism evidence="2 3">
    <name type="scientific">Gloeothece verrucosa (strain PCC 7822)</name>
    <name type="common">Cyanothece sp. (strain PCC 7822)</name>
    <dbReference type="NCBI Taxonomy" id="497965"/>
    <lineage>
        <taxon>Bacteria</taxon>
        <taxon>Bacillati</taxon>
        <taxon>Cyanobacteriota</taxon>
        <taxon>Cyanophyceae</taxon>
        <taxon>Oscillatoriophycideae</taxon>
        <taxon>Chroococcales</taxon>
        <taxon>Aphanothecaceae</taxon>
        <taxon>Gloeothece</taxon>
        <taxon>Gloeothece verrucosa</taxon>
    </lineage>
</organism>
<feature type="transmembrane region" description="Helical" evidence="1">
    <location>
        <begin position="165"/>
        <end position="190"/>
    </location>
</feature>
<evidence type="ECO:0000256" key="1">
    <source>
        <dbReference type="SAM" id="Phobius"/>
    </source>
</evidence>
<dbReference type="Pfam" id="PF06055">
    <property type="entry name" value="ExoD"/>
    <property type="match status" value="1"/>
</dbReference>
<accession>E0U5B3</accession>
<dbReference type="InterPro" id="IPR010331">
    <property type="entry name" value="ExoD"/>
</dbReference>
<dbReference type="AlphaFoldDB" id="E0U5B3"/>
<dbReference type="KEGG" id="cyj:Cyan7822_1508"/>
<proteinExistence type="predicted"/>
<keyword evidence="1" id="KW-0812">Transmembrane</keyword>
<keyword evidence="3" id="KW-1185">Reference proteome</keyword>
<dbReference type="HOGENOM" id="CLU_093444_0_1_3"/>
<dbReference type="RefSeq" id="WP_013321610.1">
    <property type="nucleotide sequence ID" value="NC_014501.1"/>
</dbReference>
<dbReference type="PIRSF" id="PIRSF033239">
    <property type="entry name" value="ExoD"/>
    <property type="match status" value="1"/>
</dbReference>
<dbReference type="PANTHER" id="PTHR41795">
    <property type="entry name" value="EXOPOLYSACCHARIDE SYNTHESIS PROTEIN"/>
    <property type="match status" value="1"/>
</dbReference>
<name>E0U5B3_GLOV7</name>
<sequence>MHLKFSQDLDSLLRRLALDPLTLKDILEQTSERGFSLMIGLLALPFLFPSIPGLPVFFSSASILLSIQMALGKRKPWLPKKVAQVQFPRRLSRQLLKRVKGLLKLVEKVTRPRWLIVANHAYTWQINGYLMTWLAILLILPVPFTNPLPSVGILLLAIATLESDGLLMCLGYIWSLGVTIFFVFIGYTFWQASTQLIN</sequence>
<dbReference type="OrthoDB" id="7949130at2"/>
<dbReference type="Proteomes" id="UP000008206">
    <property type="component" value="Chromosome"/>
</dbReference>
<feature type="transmembrane region" description="Helical" evidence="1">
    <location>
        <begin position="133"/>
        <end position="159"/>
    </location>
</feature>
<gene>
    <name evidence="2" type="ordered locus">Cyan7822_1508</name>
</gene>
<dbReference type="EMBL" id="CP002198">
    <property type="protein sequence ID" value="ADN13503.1"/>
    <property type="molecule type" value="Genomic_DNA"/>
</dbReference>
<keyword evidence="1" id="KW-1133">Transmembrane helix</keyword>
<dbReference type="STRING" id="497965.Cyan7822_1508"/>
<protein>
    <submittedName>
        <fullName evidence="2">Exopolysaccharide synthesis ExoD</fullName>
    </submittedName>
</protein>
<dbReference type="eggNOG" id="COG3932">
    <property type="taxonomic scope" value="Bacteria"/>
</dbReference>
<dbReference type="PANTHER" id="PTHR41795:SF1">
    <property type="entry name" value="EXOPOLYSACCHARIDE SYNTHESIS PROTEIN"/>
    <property type="match status" value="1"/>
</dbReference>
<feature type="transmembrane region" description="Helical" evidence="1">
    <location>
        <begin position="46"/>
        <end position="71"/>
    </location>
</feature>
<keyword evidence="1" id="KW-0472">Membrane</keyword>
<reference evidence="3" key="1">
    <citation type="journal article" date="2011" name="MBio">
        <title>Novel metabolic attributes of the genus Cyanothece, comprising a group of unicellular nitrogen-fixing Cyanobacteria.</title>
        <authorList>
            <person name="Bandyopadhyay A."/>
            <person name="Elvitigala T."/>
            <person name="Welsh E."/>
            <person name="Stockel J."/>
            <person name="Liberton M."/>
            <person name="Min H."/>
            <person name="Sherman L.A."/>
            <person name="Pakrasi H.B."/>
        </authorList>
    </citation>
    <scope>NUCLEOTIDE SEQUENCE [LARGE SCALE GENOMIC DNA]</scope>
    <source>
        <strain evidence="3">PCC 7822</strain>
    </source>
</reference>